<evidence type="ECO:0000256" key="4">
    <source>
        <dbReference type="ARBA" id="ARBA00050906"/>
    </source>
</evidence>
<comment type="similarity">
    <text evidence="7">Belongs to the EIF-2B alpha/beta/delta subunits family. MtnA subfamily.</text>
</comment>
<keyword evidence="3 7" id="KW-0413">Isomerase</keyword>
<dbReference type="GO" id="GO:0019509">
    <property type="term" value="P:L-methionine salvage from methylthioadenosine"/>
    <property type="evidence" value="ECO:0007669"/>
    <property type="project" value="UniProtKB-UniRule"/>
</dbReference>
<gene>
    <name evidence="7" type="primary">mtnA</name>
    <name evidence="9" type="ORF">ALO47_05049</name>
</gene>
<dbReference type="NCBIfam" id="TIGR00512">
    <property type="entry name" value="salvage_mtnA"/>
    <property type="match status" value="1"/>
</dbReference>
<comment type="catalytic activity">
    <reaction evidence="5">
        <text>5-(methylsulfanyl)-alpha-D-ribose 1-phosphate = 5-(methylsulfanyl)-D-ribulose 1-phosphate</text>
        <dbReference type="Rhea" id="RHEA:19989"/>
        <dbReference type="ChEBI" id="CHEBI:58533"/>
        <dbReference type="ChEBI" id="CHEBI:58548"/>
        <dbReference type="EC" id="5.3.1.23"/>
    </reaction>
    <physiologicalReaction direction="left-to-right" evidence="5">
        <dbReference type="Rhea" id="RHEA:19990"/>
    </physiologicalReaction>
</comment>
<feature type="compositionally biased region" description="Polar residues" evidence="8">
    <location>
        <begin position="12"/>
        <end position="26"/>
    </location>
</feature>
<evidence type="ECO:0000256" key="5">
    <source>
        <dbReference type="ARBA" id="ARBA00051169"/>
    </source>
</evidence>
<evidence type="ECO:0000256" key="2">
    <source>
        <dbReference type="ARBA" id="ARBA00023167"/>
    </source>
</evidence>
<feature type="active site" description="Proton donor" evidence="7">
    <location>
        <position position="324"/>
    </location>
</feature>
<accession>A0A0P9YZE3</accession>
<dbReference type="Pfam" id="PF01008">
    <property type="entry name" value="IF-2B"/>
    <property type="match status" value="1"/>
</dbReference>
<dbReference type="Proteomes" id="UP000050554">
    <property type="component" value="Unassembled WGS sequence"/>
</dbReference>
<evidence type="ECO:0000313" key="10">
    <source>
        <dbReference type="Proteomes" id="UP000050554"/>
    </source>
</evidence>
<dbReference type="NCBIfam" id="TIGR00524">
    <property type="entry name" value="eIF-2B_rel"/>
    <property type="match status" value="1"/>
</dbReference>
<dbReference type="InterPro" id="IPR037171">
    <property type="entry name" value="NagB/RpiA_transferase-like"/>
</dbReference>
<dbReference type="InterPro" id="IPR042529">
    <property type="entry name" value="IF_2B-like_C"/>
</dbReference>
<comment type="catalytic activity">
    <reaction evidence="4">
        <text>5-deoxy-alpha-D-ribose 1-phosphate = 5-deoxy-D-ribulose 1-phosphate</text>
        <dbReference type="Rhea" id="RHEA:61296"/>
        <dbReference type="ChEBI" id="CHEBI:58749"/>
        <dbReference type="ChEBI" id="CHEBI:144504"/>
    </reaction>
    <physiologicalReaction direction="left-to-right" evidence="4">
        <dbReference type="Rhea" id="RHEA:61297"/>
    </physiologicalReaction>
</comment>
<dbReference type="InterPro" id="IPR000649">
    <property type="entry name" value="IF-2B-related"/>
</dbReference>
<sequence length="436" mass="47431">MRPSRMPIPCSLRTTPAGSTGTSQVGRSRRSSGAVAFGMTGLPELITVMAKYTRASWRAARYNQPLLILALDFKMEWAMRDRLLAAEKVKAIDWRDDALYLLDQRVLPFEETWHAYTSAAGVAEAIRSMVVRGAPAIGISAAYGVVLGARARIAAGGDWRSALEDDFALLADSRPTAVNLFWALNRMRDRLQRLKATDDPLVFLEAEAVAIHLSDREANLTMAQLGADLIRKHQGNLQTVLTHCNTGALATGGFGTALGVIRAAHLEGMIERVYADETRPWLQGSRLTAWELANEGIPVTLNADSAAAHLMRTKGITWVIVGADRITANGDVANKIGTYQLAVAAMHHGVRFMVVAPSSTIDMDMASGEDIVIEERDGRELLEVGGQRVGADVDAFNPVFDVTPADLIDAIVTEKGIVERPDTARMAQLMSRKHLH</sequence>
<comment type="caution">
    <text evidence="9">The sequence shown here is derived from an EMBL/GenBank/DDBJ whole genome shotgun (WGS) entry which is preliminary data.</text>
</comment>
<protein>
    <recommendedName>
        <fullName evidence="7">Methylthioribose-1-phosphate isomerase</fullName>
        <shortName evidence="7">M1Pi</shortName>
        <shortName evidence="7">MTR-1-P isomerase</shortName>
        <ecNumber evidence="7">5.3.1.23</ecNumber>
    </recommendedName>
    <alternativeName>
        <fullName evidence="7">S-methyl-5-thioribose-1-phosphate isomerase</fullName>
    </alternativeName>
</protein>
<comment type="pathway">
    <text evidence="7">Amino-acid biosynthesis; L-methionine biosynthesis via salvage pathway; L-methionine from S-methyl-5-thio-alpha-D-ribose 1-phosphate: step 1/6.</text>
</comment>
<feature type="binding site" evidence="7">
    <location>
        <begin position="334"/>
        <end position="335"/>
    </location>
    <ligand>
        <name>substrate</name>
    </ligand>
</feature>
<dbReference type="FunFam" id="3.40.50.10470:FF:000006">
    <property type="entry name" value="Methylthioribose-1-phosphate isomerase"/>
    <property type="match status" value="1"/>
</dbReference>
<dbReference type="PANTHER" id="PTHR43475">
    <property type="entry name" value="METHYLTHIORIBOSE-1-PHOSPHATE ISOMERASE"/>
    <property type="match status" value="1"/>
</dbReference>
<dbReference type="SUPFAM" id="SSF100950">
    <property type="entry name" value="NagB/RpiA/CoA transferase-like"/>
    <property type="match status" value="1"/>
</dbReference>
<keyword evidence="2 7" id="KW-0486">Methionine biosynthesis</keyword>
<dbReference type="AlphaFoldDB" id="A0A0P9YZE3"/>
<dbReference type="InterPro" id="IPR005251">
    <property type="entry name" value="IF-M1Pi"/>
</dbReference>
<dbReference type="Gene3D" id="1.20.120.420">
    <property type="entry name" value="translation initiation factor eif-2b, domain 1"/>
    <property type="match status" value="1"/>
</dbReference>
<dbReference type="Gene3D" id="3.40.50.10470">
    <property type="entry name" value="Translation initiation factor eif-2b, domain 2"/>
    <property type="match status" value="1"/>
</dbReference>
<dbReference type="EMBL" id="LJRF01000003">
    <property type="protein sequence ID" value="KPY51876.1"/>
    <property type="molecule type" value="Genomic_DNA"/>
</dbReference>
<feature type="region of interest" description="Disordered" evidence="8">
    <location>
        <begin position="1"/>
        <end position="32"/>
    </location>
</feature>
<dbReference type="NCBIfam" id="NF004326">
    <property type="entry name" value="PRK05720.1"/>
    <property type="match status" value="1"/>
</dbReference>
<proteinExistence type="inferred from homology"/>
<dbReference type="GO" id="GO:0046523">
    <property type="term" value="F:S-methyl-5-thioribose-1-phosphate isomerase activity"/>
    <property type="evidence" value="ECO:0007669"/>
    <property type="project" value="UniProtKB-UniRule"/>
</dbReference>
<evidence type="ECO:0000256" key="3">
    <source>
        <dbReference type="ARBA" id="ARBA00023235"/>
    </source>
</evidence>
<name>A0A0P9YZE3_PSESI</name>
<keyword evidence="1 7" id="KW-0028">Amino-acid biosynthesis</keyword>
<dbReference type="EC" id="5.3.1.23" evidence="7"/>
<feature type="binding site" evidence="7">
    <location>
        <position position="174"/>
    </location>
    <ligand>
        <name>substrate</name>
    </ligand>
</feature>
<dbReference type="PANTHER" id="PTHR43475:SF1">
    <property type="entry name" value="METHYLTHIORIBOSE-1-PHOSPHATE ISOMERASE"/>
    <property type="match status" value="1"/>
</dbReference>
<dbReference type="FunFam" id="1.20.120.420:FF:000008">
    <property type="entry name" value="Methylthioribose-1-phosphate isomerase"/>
    <property type="match status" value="1"/>
</dbReference>
<comment type="function">
    <text evidence="6">Catalyzes the interconversion of methylthioribose-1-phosphate (MTR-1-P) into methylthioribulose-1-phosphate (MTRu-1-P). Also catalyzes the interconversion of 5-deoxyribose 1-phosphate and 5-deoxyribulose 1-phosphate. Part of a bifunctional DHAP-shunt salvage pathway for SAM by-products.</text>
</comment>
<reference evidence="9 10" key="1">
    <citation type="submission" date="2015-09" db="EMBL/GenBank/DDBJ databases">
        <title>Genome announcement of multiple Pseudomonas syringae strains.</title>
        <authorList>
            <person name="Thakur S."/>
            <person name="Wang P.W."/>
            <person name="Gong Y."/>
            <person name="Weir B.S."/>
            <person name="Guttman D.S."/>
        </authorList>
    </citation>
    <scope>NUCLEOTIDE SEQUENCE [LARGE SCALE GENOMIC DNA]</scope>
    <source>
        <strain evidence="9 10">ICMP3882</strain>
    </source>
</reference>
<feature type="site" description="Transition state stabilizer" evidence="7">
    <location>
        <position position="244"/>
    </location>
</feature>
<evidence type="ECO:0000256" key="8">
    <source>
        <dbReference type="SAM" id="MobiDB-lite"/>
    </source>
</evidence>
<feature type="binding site" evidence="7">
    <location>
        <begin position="132"/>
        <end position="134"/>
    </location>
    <ligand>
        <name>substrate</name>
    </ligand>
</feature>
<evidence type="ECO:0000256" key="6">
    <source>
        <dbReference type="ARBA" id="ARBA00058145"/>
    </source>
</evidence>
<evidence type="ECO:0000256" key="1">
    <source>
        <dbReference type="ARBA" id="ARBA00022605"/>
    </source>
</evidence>
<evidence type="ECO:0000313" key="9">
    <source>
        <dbReference type="EMBL" id="KPY51876.1"/>
    </source>
</evidence>
<dbReference type="InterPro" id="IPR011559">
    <property type="entry name" value="Initiation_fac_2B_a/b/d"/>
</dbReference>
<dbReference type="UniPathway" id="UPA00904">
    <property type="reaction ID" value="UER00874"/>
</dbReference>
<dbReference type="HAMAP" id="MF_01678">
    <property type="entry name" value="Salvage_MtnA"/>
    <property type="match status" value="1"/>
</dbReference>
<organism evidence="9 10">
    <name type="scientific">Pseudomonas syringae pv. ribicola</name>
    <dbReference type="NCBI Taxonomy" id="55398"/>
    <lineage>
        <taxon>Bacteria</taxon>
        <taxon>Pseudomonadati</taxon>
        <taxon>Pseudomonadota</taxon>
        <taxon>Gammaproteobacteria</taxon>
        <taxon>Pseudomonadales</taxon>
        <taxon>Pseudomonadaceae</taxon>
        <taxon>Pseudomonas</taxon>
    </lineage>
</organism>
<dbReference type="PATRIC" id="fig|55398.3.peg.4076"/>
<dbReference type="InterPro" id="IPR027363">
    <property type="entry name" value="M1Pi_N"/>
</dbReference>
<evidence type="ECO:0000256" key="7">
    <source>
        <dbReference type="HAMAP-Rule" id="MF_01678"/>
    </source>
</evidence>
<feature type="binding site" evidence="7">
    <location>
        <position position="283"/>
    </location>
    <ligand>
        <name>substrate</name>
    </ligand>
</feature>